<gene>
    <name evidence="4" type="ORF">ACFPMG_04720</name>
</gene>
<dbReference type="Pfam" id="PF13517">
    <property type="entry name" value="FG-GAP_3"/>
    <property type="match status" value="2"/>
</dbReference>
<keyword evidence="1" id="KW-0732">Signal</keyword>
<protein>
    <submittedName>
        <fullName evidence="4">FG-GAP-like repeat-containing protein</fullName>
    </submittedName>
</protein>
<evidence type="ECO:0000259" key="3">
    <source>
        <dbReference type="Pfam" id="PF16841"/>
    </source>
</evidence>
<dbReference type="InterPro" id="IPR007742">
    <property type="entry name" value="NosD_dom"/>
</dbReference>
<dbReference type="InterPro" id="IPR012334">
    <property type="entry name" value="Pectin_lyas_fold"/>
</dbReference>
<evidence type="ECO:0000313" key="5">
    <source>
        <dbReference type="Proteomes" id="UP001596166"/>
    </source>
</evidence>
<keyword evidence="5" id="KW-1185">Reference proteome</keyword>
<organism evidence="4 5">
    <name type="scientific">Azospirillum himalayense</name>
    <dbReference type="NCBI Taxonomy" id="654847"/>
    <lineage>
        <taxon>Bacteria</taxon>
        <taxon>Pseudomonadati</taxon>
        <taxon>Pseudomonadota</taxon>
        <taxon>Alphaproteobacteria</taxon>
        <taxon>Rhodospirillales</taxon>
        <taxon>Azospirillaceae</taxon>
        <taxon>Azospirillum</taxon>
    </lineage>
</organism>
<dbReference type="SMART" id="SM00710">
    <property type="entry name" value="PbH1"/>
    <property type="match status" value="8"/>
</dbReference>
<dbReference type="PANTHER" id="PTHR46580">
    <property type="entry name" value="SENSOR KINASE-RELATED"/>
    <property type="match status" value="1"/>
</dbReference>
<dbReference type="InterPro" id="IPR031768">
    <property type="entry name" value="CBM60_xylan-bd"/>
</dbReference>
<feature type="domain" description="Periplasmic copper-binding protein NosD beta helix" evidence="2">
    <location>
        <begin position="505"/>
        <end position="674"/>
    </location>
</feature>
<dbReference type="EMBL" id="JBHSLC010000006">
    <property type="protein sequence ID" value="MFC5354304.1"/>
    <property type="molecule type" value="Genomic_DNA"/>
</dbReference>
<dbReference type="Gene3D" id="2.130.10.130">
    <property type="entry name" value="Integrin alpha, N-terminal"/>
    <property type="match status" value="1"/>
</dbReference>
<dbReference type="Pfam" id="PF05048">
    <property type="entry name" value="NosD"/>
    <property type="match status" value="1"/>
</dbReference>
<proteinExistence type="predicted"/>
<dbReference type="InterPro" id="IPR013517">
    <property type="entry name" value="FG-GAP"/>
</dbReference>
<sequence>MSTSPQRTIDVPIVVNAWGVSAGQAPHFRLLVDGVMIGEAWVAATSSTPYRFTATLDPDQAHRISIWYDNDGVVNGVDRNLFVGSITVDGQEIKSTDPRATYDKGAVDGKDVVAGQTGLYWGGLLSFGLGEEMFGGPLVRPPPKPEEVITRPIPITVEAARGASATGPVRFKVLVDGKFAGEAEAASGSAERFTFSVTLDPSVAHTVQILPATGTQAGDLSFGTVTVNGKSLAAQTPAQDGSVTLAVEAPVFQGTASDAPAPQGAAFYVAKNGNDGWSGLLAAPNADGTDGPFASLERAQAAMRAGTVKTTYVREGGYTLTNTLGLGAQDSDVRILGYPGEQAVISGGERVGGFIYEGNGVWSAPLSAAPGLDVTVNGVRYRLASKAAYDPEDPTTGWFVADAGAYGASKNALRYHAGDVTAADLVPGSRVQVFDTERLQDAILTVAGIDEVTRTLTFTSDAPFTMRDGSTFKLLGNSAHVDQVGEFAYRASDGRLVINVGTGTNFDGSGVSVARLGTLVRLNGATGVIIQGLTFTDTVTDGNTVELVGADANRIMGNSFLNVGSGIRLTQGSDGNLVSGNYLDHLGINGVVLDSQSNANTVSGNQIQNIGEVRKYAAGIMGSGISDTTIAYNDIDHSARYGISLKNWNAATINLNNAILYNRIRNTGKETADSGGIEMLGRSGVNTGTVIQGNWIEHVGGLATDTTGRWLLNHKGYGIYLDDLSSGVTVQGNFLKDTSWANVMIHGGHNNTVLNNIGILASNDEDFLRIEWVPLAGDAGRPSGNTITHNIVASDLPLGSYLMLLSPGANNVIDANFLHQVGAYGPGDRTGDPLFLDAYNHDYRLASASPVFAVGIHDLNWTAIGPSNLPPAMPQDLHPAQDVLFRNPVTGQVAVWRLDDFAAIREPIALMPPADWRVRGWGDFNGDGKRDILWDQPSTGAIGLWALDGPLLKSVDLVGSGSDRPPTPVATGDFNGDGKTDILWRDGHSSTMGVWEMDGPRILASASLGPSPADWEVVGAADFTGNGKADILWRNTVTSETGLWEMDGTRLVSTALTSAQGGADWQIAGLGDLDGDGKADILWRNRTTAEVGFWRMDGAILKEAKLLNTIPGEWAIEGVGDYDGDGRADILWRNSANGTVAAWRLIDQGGIGIEPRIIVGETGWTPVRLAGALTGAG</sequence>
<evidence type="ECO:0000259" key="2">
    <source>
        <dbReference type="Pfam" id="PF05048"/>
    </source>
</evidence>
<dbReference type="Gene3D" id="2.60.60.40">
    <property type="match status" value="1"/>
</dbReference>
<dbReference type="InterPro" id="IPR028994">
    <property type="entry name" value="Integrin_alpha_N"/>
</dbReference>
<dbReference type="Gene3D" id="2.160.20.10">
    <property type="entry name" value="Single-stranded right-handed beta-helix, Pectin lyase-like"/>
    <property type="match status" value="2"/>
</dbReference>
<dbReference type="Pfam" id="PF16841">
    <property type="entry name" value="CBM60"/>
    <property type="match status" value="1"/>
</dbReference>
<accession>A0ABW0G0D0</accession>
<evidence type="ECO:0000313" key="4">
    <source>
        <dbReference type="EMBL" id="MFC5354304.1"/>
    </source>
</evidence>
<dbReference type="InterPro" id="IPR011050">
    <property type="entry name" value="Pectin_lyase_fold/virulence"/>
</dbReference>
<reference evidence="5" key="1">
    <citation type="journal article" date="2019" name="Int. J. Syst. Evol. Microbiol.">
        <title>The Global Catalogue of Microorganisms (GCM) 10K type strain sequencing project: providing services to taxonomists for standard genome sequencing and annotation.</title>
        <authorList>
            <consortium name="The Broad Institute Genomics Platform"/>
            <consortium name="The Broad Institute Genome Sequencing Center for Infectious Disease"/>
            <person name="Wu L."/>
            <person name="Ma J."/>
        </authorList>
    </citation>
    <scope>NUCLEOTIDE SEQUENCE [LARGE SCALE GENOMIC DNA]</scope>
    <source>
        <strain evidence="5">CCUG 58760</strain>
    </source>
</reference>
<name>A0ABW0G0D0_9PROT</name>
<dbReference type="Proteomes" id="UP001596166">
    <property type="component" value="Unassembled WGS sequence"/>
</dbReference>
<dbReference type="SUPFAM" id="SSF51126">
    <property type="entry name" value="Pectin lyase-like"/>
    <property type="match status" value="1"/>
</dbReference>
<evidence type="ECO:0000256" key="1">
    <source>
        <dbReference type="ARBA" id="ARBA00022729"/>
    </source>
</evidence>
<dbReference type="InterPro" id="IPR006626">
    <property type="entry name" value="PbH1"/>
</dbReference>
<dbReference type="SUPFAM" id="SSF69318">
    <property type="entry name" value="Integrin alpha N-terminal domain"/>
    <property type="match status" value="1"/>
</dbReference>
<comment type="caution">
    <text evidence="4">The sequence shown here is derived from an EMBL/GenBank/DDBJ whole genome shotgun (WGS) entry which is preliminary data.</text>
</comment>
<feature type="domain" description="Carbohydrate binding module xylan-binding" evidence="3">
    <location>
        <begin position="13"/>
        <end position="100"/>
    </location>
</feature>
<dbReference type="RefSeq" id="WP_376994048.1">
    <property type="nucleotide sequence ID" value="NZ_JBHSLC010000006.1"/>
</dbReference>
<dbReference type="PANTHER" id="PTHR46580:SF2">
    <property type="entry name" value="MAM DOMAIN-CONTAINING PROTEIN"/>
    <property type="match status" value="1"/>
</dbReference>